<dbReference type="AlphaFoldDB" id="W2GS90"/>
<organism evidence="1">
    <name type="scientific">Phytophthora nicotianae</name>
    <name type="common">Potato buckeye rot agent</name>
    <name type="synonym">Phytophthora parasitica</name>
    <dbReference type="NCBI Taxonomy" id="4792"/>
    <lineage>
        <taxon>Eukaryota</taxon>
        <taxon>Sar</taxon>
        <taxon>Stramenopiles</taxon>
        <taxon>Oomycota</taxon>
        <taxon>Peronosporomycetes</taxon>
        <taxon>Peronosporales</taxon>
        <taxon>Peronosporaceae</taxon>
        <taxon>Phytophthora</taxon>
    </lineage>
</organism>
<gene>
    <name evidence="1" type="ORF">L915_09438</name>
</gene>
<name>W2GS90_PHYNI</name>
<protein>
    <submittedName>
        <fullName evidence="1">Uncharacterized protein</fullName>
    </submittedName>
</protein>
<dbReference type="EMBL" id="KI686492">
    <property type="protein sequence ID" value="ETK85868.1"/>
    <property type="molecule type" value="Genomic_DNA"/>
</dbReference>
<reference evidence="1" key="1">
    <citation type="submission" date="2013-11" db="EMBL/GenBank/DDBJ databases">
        <title>The Genome Sequence of Phytophthora parasitica CJ02B3.</title>
        <authorList>
            <consortium name="The Broad Institute Genomics Platform"/>
            <person name="Russ C."/>
            <person name="Tyler B."/>
            <person name="Panabieres F."/>
            <person name="Shan W."/>
            <person name="Tripathy S."/>
            <person name="Grunwald N."/>
            <person name="Machado M."/>
            <person name="Johnson C.S."/>
            <person name="Arredondo F."/>
            <person name="Hong C."/>
            <person name="Coffey M."/>
            <person name="Young S.K."/>
            <person name="Zeng Q."/>
            <person name="Gargeya S."/>
            <person name="Fitzgerald M."/>
            <person name="Abouelleil A."/>
            <person name="Alvarado L."/>
            <person name="Chapman S.B."/>
            <person name="Gainer-Dewar J."/>
            <person name="Goldberg J."/>
            <person name="Griggs A."/>
            <person name="Gujja S."/>
            <person name="Hansen M."/>
            <person name="Howarth C."/>
            <person name="Imamovic A."/>
            <person name="Ireland A."/>
            <person name="Larimer J."/>
            <person name="McCowan C."/>
            <person name="Murphy C."/>
            <person name="Pearson M."/>
            <person name="Poon T.W."/>
            <person name="Priest M."/>
            <person name="Roberts A."/>
            <person name="Saif S."/>
            <person name="Shea T."/>
            <person name="Sykes S."/>
            <person name="Wortman J."/>
            <person name="Nusbaum C."/>
            <person name="Birren B."/>
        </authorList>
    </citation>
    <scope>NUCLEOTIDE SEQUENCE [LARGE SCALE GENOMIC DNA]</scope>
    <source>
        <strain evidence="1">CJ02B3</strain>
    </source>
</reference>
<accession>W2GS90</accession>
<dbReference type="Proteomes" id="UP000053236">
    <property type="component" value="Unassembled WGS sequence"/>
</dbReference>
<dbReference type="VEuPathDB" id="FungiDB:PPTG_12104"/>
<evidence type="ECO:0000313" key="1">
    <source>
        <dbReference type="EMBL" id="ETK85868.1"/>
    </source>
</evidence>
<proteinExistence type="predicted"/>
<sequence>MLHFRTVGRCTTVQARSGPMPPPGDVFPTLFDALRDRLAVHVSVIDSVTPGDNPPTCRSASSQAASDTLKTSLSTFDQRVHRCMVEEIRHDASANRLQMLRRKRLDVSRTREAKQRQKQRLITVAEAECDAVLLDVSKHDHNFHLFVTDTHTRAAARLQTLFYECIAEMKKALVRMEGVAADTTEESESMKTAPSNIFIFYPSNTSAPVV</sequence>